<dbReference type="InterPro" id="IPR036010">
    <property type="entry name" value="2Fe-2S_ferredoxin-like_sf"/>
</dbReference>
<dbReference type="EMBL" id="BAAAGE010000001">
    <property type="protein sequence ID" value="GAA0714459.1"/>
    <property type="molecule type" value="Genomic_DNA"/>
</dbReference>
<organism evidence="11 12">
    <name type="scientific">Aquimarina litoralis</name>
    <dbReference type="NCBI Taxonomy" id="584605"/>
    <lineage>
        <taxon>Bacteria</taxon>
        <taxon>Pseudomonadati</taxon>
        <taxon>Bacteroidota</taxon>
        <taxon>Flavobacteriia</taxon>
        <taxon>Flavobacteriales</taxon>
        <taxon>Flavobacteriaceae</taxon>
        <taxon>Aquimarina</taxon>
    </lineage>
</organism>
<dbReference type="PROSITE" id="PS00197">
    <property type="entry name" value="2FE2S_FER_1"/>
    <property type="match status" value="1"/>
</dbReference>
<dbReference type="InterPro" id="IPR050415">
    <property type="entry name" value="MRET"/>
</dbReference>
<accession>A0ABP3TT20</accession>
<dbReference type="PANTHER" id="PTHR47354">
    <property type="entry name" value="NADH OXIDOREDUCTASE HCR"/>
    <property type="match status" value="1"/>
</dbReference>
<evidence type="ECO:0000256" key="5">
    <source>
        <dbReference type="ARBA" id="ARBA00022827"/>
    </source>
</evidence>
<evidence type="ECO:0000313" key="11">
    <source>
        <dbReference type="EMBL" id="GAA0714459.1"/>
    </source>
</evidence>
<dbReference type="Gene3D" id="2.40.30.10">
    <property type="entry name" value="Translation factors"/>
    <property type="match status" value="1"/>
</dbReference>
<dbReference type="InterPro" id="IPR039261">
    <property type="entry name" value="FNR_nucleotide-bd"/>
</dbReference>
<evidence type="ECO:0000259" key="10">
    <source>
        <dbReference type="PROSITE" id="PS51384"/>
    </source>
</evidence>
<evidence type="ECO:0000313" key="12">
    <source>
        <dbReference type="Proteomes" id="UP001501758"/>
    </source>
</evidence>
<evidence type="ECO:0000256" key="1">
    <source>
        <dbReference type="ARBA" id="ARBA00001974"/>
    </source>
</evidence>
<dbReference type="InterPro" id="IPR017938">
    <property type="entry name" value="Riboflavin_synthase-like_b-brl"/>
</dbReference>
<dbReference type="Gene3D" id="3.10.20.30">
    <property type="match status" value="1"/>
</dbReference>
<keyword evidence="8" id="KW-0411">Iron-sulfur</keyword>
<evidence type="ECO:0000256" key="7">
    <source>
        <dbReference type="ARBA" id="ARBA00023004"/>
    </source>
</evidence>
<dbReference type="PANTHER" id="PTHR47354:SF8">
    <property type="entry name" value="1,2-PHENYLACETYL-COA EPOXIDASE, SUBUNIT E"/>
    <property type="match status" value="1"/>
</dbReference>
<dbReference type="SUPFAM" id="SSF63380">
    <property type="entry name" value="Riboflavin synthase domain-like"/>
    <property type="match status" value="1"/>
</dbReference>
<dbReference type="CDD" id="cd00207">
    <property type="entry name" value="fer2"/>
    <property type="match status" value="1"/>
</dbReference>
<dbReference type="InterPro" id="IPR006058">
    <property type="entry name" value="2Fe2S_fd_BS"/>
</dbReference>
<dbReference type="SUPFAM" id="SSF52343">
    <property type="entry name" value="Ferredoxin reductase-like, C-terminal NADP-linked domain"/>
    <property type="match status" value="1"/>
</dbReference>
<protein>
    <submittedName>
        <fullName evidence="11">Ferredoxin--NADP reductase</fullName>
    </submittedName>
</protein>
<evidence type="ECO:0000259" key="9">
    <source>
        <dbReference type="PROSITE" id="PS51085"/>
    </source>
</evidence>
<dbReference type="Gene3D" id="3.40.50.80">
    <property type="entry name" value="Nucleotide-binding domain of ferredoxin-NADP reductase (FNR) module"/>
    <property type="match status" value="1"/>
</dbReference>
<keyword evidence="4" id="KW-0479">Metal-binding</keyword>
<evidence type="ECO:0000256" key="2">
    <source>
        <dbReference type="ARBA" id="ARBA00022630"/>
    </source>
</evidence>
<dbReference type="PRINTS" id="PR00406">
    <property type="entry name" value="CYTB5RDTASE"/>
</dbReference>
<sequence length="350" mass="38581">MSDFHTLTIKDITRETPKAVSIEFDIPSTLSDAYNFIAGQYITIKTVVDGNEIRRAYSICSAPKSGSLRVAVKEIEGGTFSSIANNKLKIGDTLDVHTPEGSFLLESNPNAQNHYAAFAAGSGITPIISMIKCVMEEEPNSSFVLVYGNQNPTETIFHKKLLALQANYPNRLFIEFFYSRSQEDGARFGRIEKSTINFITKNKFKDTTFKSFYLCGPETMINTVTEVLTENNIANEDIHFELFTSSAETTEIEADLDGQTKITILVDDEESSFVMDQKKTILDAALEEDIDAPYSCQGGVCSSCICKITEGKAVMGKNSILTDAELEEGLVLACQAYPTSSTIKVDFDDV</sequence>
<keyword evidence="7" id="KW-0408">Iron</keyword>
<evidence type="ECO:0000256" key="8">
    <source>
        <dbReference type="ARBA" id="ARBA00023014"/>
    </source>
</evidence>
<comment type="caution">
    <text evidence="11">The sequence shown here is derived from an EMBL/GenBank/DDBJ whole genome shotgun (WGS) entry which is preliminary data.</text>
</comment>
<dbReference type="PROSITE" id="PS51384">
    <property type="entry name" value="FAD_FR"/>
    <property type="match status" value="1"/>
</dbReference>
<feature type="domain" description="FAD-binding FR-type" evidence="10">
    <location>
        <begin position="2"/>
        <end position="106"/>
    </location>
</feature>
<dbReference type="InterPro" id="IPR017927">
    <property type="entry name" value="FAD-bd_FR_type"/>
</dbReference>
<dbReference type="InterPro" id="IPR008333">
    <property type="entry name" value="Cbr1-like_FAD-bd_dom"/>
</dbReference>
<reference evidence="12" key="1">
    <citation type="journal article" date="2019" name="Int. J. Syst. Evol. Microbiol.">
        <title>The Global Catalogue of Microorganisms (GCM) 10K type strain sequencing project: providing services to taxonomists for standard genome sequencing and annotation.</title>
        <authorList>
            <consortium name="The Broad Institute Genomics Platform"/>
            <consortium name="The Broad Institute Genome Sequencing Center for Infectious Disease"/>
            <person name="Wu L."/>
            <person name="Ma J."/>
        </authorList>
    </citation>
    <scope>NUCLEOTIDE SEQUENCE [LARGE SCALE GENOMIC DNA]</scope>
    <source>
        <strain evidence="12">JCM 15974</strain>
    </source>
</reference>
<proteinExistence type="predicted"/>
<dbReference type="RefSeq" id="WP_343910678.1">
    <property type="nucleotide sequence ID" value="NZ_BAAAGE010000001.1"/>
</dbReference>
<dbReference type="InterPro" id="IPR012675">
    <property type="entry name" value="Beta-grasp_dom_sf"/>
</dbReference>
<comment type="cofactor">
    <cofactor evidence="1">
        <name>FAD</name>
        <dbReference type="ChEBI" id="CHEBI:57692"/>
    </cofactor>
</comment>
<dbReference type="Proteomes" id="UP001501758">
    <property type="component" value="Unassembled WGS sequence"/>
</dbReference>
<dbReference type="CDD" id="cd06214">
    <property type="entry name" value="PA_degradation_oxidoreductase_like"/>
    <property type="match status" value="1"/>
</dbReference>
<dbReference type="SUPFAM" id="SSF54292">
    <property type="entry name" value="2Fe-2S ferredoxin-like"/>
    <property type="match status" value="1"/>
</dbReference>
<evidence type="ECO:0000256" key="3">
    <source>
        <dbReference type="ARBA" id="ARBA00022714"/>
    </source>
</evidence>
<keyword evidence="5" id="KW-0274">FAD</keyword>
<keyword evidence="2" id="KW-0285">Flavoprotein</keyword>
<keyword evidence="12" id="KW-1185">Reference proteome</keyword>
<feature type="domain" description="2Fe-2S ferredoxin-type" evidence="9">
    <location>
        <begin position="260"/>
        <end position="350"/>
    </location>
</feature>
<dbReference type="Pfam" id="PF00175">
    <property type="entry name" value="NAD_binding_1"/>
    <property type="match status" value="1"/>
</dbReference>
<gene>
    <name evidence="11" type="ORF">GCM10009430_07670</name>
</gene>
<evidence type="ECO:0000256" key="4">
    <source>
        <dbReference type="ARBA" id="ARBA00022723"/>
    </source>
</evidence>
<keyword evidence="6" id="KW-0560">Oxidoreductase</keyword>
<name>A0ABP3TT20_9FLAO</name>
<dbReference type="Pfam" id="PF00970">
    <property type="entry name" value="FAD_binding_6"/>
    <property type="match status" value="1"/>
</dbReference>
<dbReference type="InterPro" id="IPR001433">
    <property type="entry name" value="OxRdtase_FAD/NAD-bd"/>
</dbReference>
<dbReference type="Pfam" id="PF00111">
    <property type="entry name" value="Fer2"/>
    <property type="match status" value="1"/>
</dbReference>
<evidence type="ECO:0000256" key="6">
    <source>
        <dbReference type="ARBA" id="ARBA00023002"/>
    </source>
</evidence>
<dbReference type="PROSITE" id="PS51085">
    <property type="entry name" value="2FE2S_FER_2"/>
    <property type="match status" value="1"/>
</dbReference>
<dbReference type="InterPro" id="IPR001041">
    <property type="entry name" value="2Fe-2S_ferredoxin-type"/>
</dbReference>
<keyword evidence="3" id="KW-0001">2Fe-2S</keyword>